<keyword evidence="3" id="KW-1185">Reference proteome</keyword>
<reference evidence="2 3" key="1">
    <citation type="journal article" date="2018" name="BMC Genomics">
        <title>Genomic comparison of Trypanosoma conorhini and Trypanosoma rangeli to Trypanosoma cruzi strains of high and low virulence.</title>
        <authorList>
            <person name="Bradwell K.R."/>
            <person name="Koparde V.N."/>
            <person name="Matveyev A.V."/>
            <person name="Serrano M.G."/>
            <person name="Alves J.M."/>
            <person name="Parikh H."/>
            <person name="Huang B."/>
            <person name="Lee V."/>
            <person name="Espinosa-Alvarez O."/>
            <person name="Ortiz P.A."/>
            <person name="Costa-Martins A.G."/>
            <person name="Teixeira M.M."/>
            <person name="Buck G.A."/>
        </authorList>
    </citation>
    <scope>NUCLEOTIDE SEQUENCE [LARGE SCALE GENOMIC DNA]</scope>
    <source>
        <strain evidence="2 3">025E</strain>
    </source>
</reference>
<sequence length="791" mass="88489">MDPLPPKTRVPEDWIHPALKRQLKDRGRLGGTPAERMEVLERQHTNMEGAVALRQRSLEEKRRQLAEMDRRRQRMAEEINEEEKQAMNLSYVHDRLGEQLIVQKTIGNQEFCGFSGAADLQASSCALSVSGIDTWGQMLSCFTADEETRRRFFASYAPLFTTTGDTAMTVREVTEPVFFDEACLMETEGRRCVNPACPYWHRNQLEHVKLGCMELFTRAAMCVKGHSTICDAASMLASFYASIEAANDLVEAVQLHRDLLNRIAKLGWAAMLLGEEQSPTWDAPLLPPPNFSLQHVASLLRNSKEHMLWGQILQSKSNSVLAATALFKQHADALAWRCLMRVAGTTTERLLWLATRGLALFPTSPFIRLSYLSVLLKSGCAVSDCVEVCLSSAQLLSDQAAVATYSHQDTQWCEVTARYVAYMIAMTCVHVAPADPEAATGLLEAVVELPGRICLLPLALQNLTLFLVVLRQTKRLEGVGVLPLASISDVAFSLGEGFPHRPQEECGRLLSRQLNLLTLCASAGIDTALTECMRSRVHLSLMHAFSADAQLLDQILVKCPVRSVVGLADLWVEYLRFVGQRDGAPALISLVHSLLTTCPTPLLTMRLVRLLQSHDENVETIIDTYLEKFATHRGISLESVPQMAVTHSPGIPVEEWIPFIILYSLRLRLPERLELLRSVPLELYCKVVELVVLLWLETLQVALLLRDDKVFRQCTRQGLLLLREPFLHHFSALDWDFDGMVSYAHLAMLMVYRAVPVFLGASHSLTAHYRGIVLEVGAELHVVHPFLLSAE</sequence>
<dbReference type="RefSeq" id="XP_029227370.1">
    <property type="nucleotide sequence ID" value="XM_029372500.1"/>
</dbReference>
<evidence type="ECO:0000256" key="1">
    <source>
        <dbReference type="SAM" id="Coils"/>
    </source>
</evidence>
<proteinExistence type="predicted"/>
<keyword evidence="1" id="KW-0175">Coiled coil</keyword>
<dbReference type="GeneID" id="40319218"/>
<dbReference type="AlphaFoldDB" id="A0A3R7KTL7"/>
<evidence type="ECO:0000313" key="2">
    <source>
        <dbReference type="EMBL" id="RNF15089.1"/>
    </source>
</evidence>
<dbReference type="OrthoDB" id="245565at2759"/>
<dbReference type="Proteomes" id="UP000284403">
    <property type="component" value="Unassembled WGS sequence"/>
</dbReference>
<dbReference type="EMBL" id="MKKU01000339">
    <property type="protein sequence ID" value="RNF15089.1"/>
    <property type="molecule type" value="Genomic_DNA"/>
</dbReference>
<organism evidence="2 3">
    <name type="scientific">Trypanosoma conorhini</name>
    <dbReference type="NCBI Taxonomy" id="83891"/>
    <lineage>
        <taxon>Eukaryota</taxon>
        <taxon>Discoba</taxon>
        <taxon>Euglenozoa</taxon>
        <taxon>Kinetoplastea</taxon>
        <taxon>Metakinetoplastina</taxon>
        <taxon>Trypanosomatida</taxon>
        <taxon>Trypanosomatidae</taxon>
        <taxon>Trypanosoma</taxon>
    </lineage>
</organism>
<feature type="coiled-coil region" evidence="1">
    <location>
        <begin position="58"/>
        <end position="85"/>
    </location>
</feature>
<gene>
    <name evidence="2" type="ORF">Tco025E_05607</name>
</gene>
<comment type="caution">
    <text evidence="2">The sequence shown here is derived from an EMBL/GenBank/DDBJ whole genome shotgun (WGS) entry which is preliminary data.</text>
</comment>
<protein>
    <submittedName>
        <fullName evidence="2">Uncharacterized protein</fullName>
    </submittedName>
</protein>
<accession>A0A3R7KTL7</accession>
<evidence type="ECO:0000313" key="3">
    <source>
        <dbReference type="Proteomes" id="UP000284403"/>
    </source>
</evidence>
<name>A0A3R7KTL7_9TRYP</name>